<comment type="caution">
    <text evidence="1">The sequence shown here is derived from an EMBL/GenBank/DDBJ whole genome shotgun (WGS) entry which is preliminary data.</text>
</comment>
<reference evidence="1 3" key="1">
    <citation type="submission" date="2018-03" db="EMBL/GenBank/DDBJ databases">
        <title>Draft genome sequence of Rohu Carp (Labeo rohita).</title>
        <authorList>
            <person name="Das P."/>
            <person name="Kushwaha B."/>
            <person name="Joshi C.G."/>
            <person name="Kumar D."/>
            <person name="Nagpure N.S."/>
            <person name="Sahoo L."/>
            <person name="Das S.P."/>
            <person name="Bit A."/>
            <person name="Patnaik S."/>
            <person name="Meher P.K."/>
            <person name="Jayasankar P."/>
            <person name="Koringa P.G."/>
            <person name="Patel N.V."/>
            <person name="Hinsu A.T."/>
            <person name="Kumar R."/>
            <person name="Pandey M."/>
            <person name="Agarwal S."/>
            <person name="Srivastava S."/>
            <person name="Singh M."/>
            <person name="Iquebal M.A."/>
            <person name="Jaiswal S."/>
            <person name="Angadi U.B."/>
            <person name="Kumar N."/>
            <person name="Raza M."/>
            <person name="Shah T.M."/>
            <person name="Rai A."/>
            <person name="Jena J.K."/>
        </authorList>
    </citation>
    <scope>NUCLEOTIDE SEQUENCE [LARGE SCALE GENOMIC DNA]</scope>
    <source>
        <strain evidence="1">DASCIFA01</strain>
        <tissue evidence="1">Testis</tissue>
    </source>
</reference>
<sequence length="79" mass="8655">MVSSTMSTVLELLDHITISGRRFVLVISVGNLSFLSRSTLMLQSWVNKRPPAPTPYGSMRLPSLAPQALLDVSNPTPFL</sequence>
<evidence type="ECO:0000313" key="2">
    <source>
        <dbReference type="EMBL" id="RXN38470.1"/>
    </source>
</evidence>
<gene>
    <name evidence="2" type="ORF">ROHU_013939</name>
    <name evidence="1" type="ORF">ROHU_021580</name>
</gene>
<dbReference type="AlphaFoldDB" id="A0A498N9E9"/>
<protein>
    <submittedName>
        <fullName evidence="1">Uncharacterized protein</fullName>
    </submittedName>
</protein>
<accession>A0A498N9E9</accession>
<name>A0A498N9E9_LABRO</name>
<dbReference type="EMBL" id="QBIY01004816">
    <property type="protein sequence ID" value="RXN38470.1"/>
    <property type="molecule type" value="Genomic_DNA"/>
</dbReference>
<keyword evidence="3" id="KW-1185">Reference proteome</keyword>
<dbReference type="EMBL" id="QBIY01012395">
    <property type="protein sequence ID" value="RXN25307.1"/>
    <property type="molecule type" value="Genomic_DNA"/>
</dbReference>
<dbReference type="Proteomes" id="UP000290572">
    <property type="component" value="Unassembled WGS sequence"/>
</dbReference>
<evidence type="ECO:0000313" key="1">
    <source>
        <dbReference type="EMBL" id="RXN25307.1"/>
    </source>
</evidence>
<proteinExistence type="predicted"/>
<organism evidence="1 3">
    <name type="scientific">Labeo rohita</name>
    <name type="common">Indian major carp</name>
    <name type="synonym">Cyprinus rohita</name>
    <dbReference type="NCBI Taxonomy" id="84645"/>
    <lineage>
        <taxon>Eukaryota</taxon>
        <taxon>Metazoa</taxon>
        <taxon>Chordata</taxon>
        <taxon>Craniata</taxon>
        <taxon>Vertebrata</taxon>
        <taxon>Euteleostomi</taxon>
        <taxon>Actinopterygii</taxon>
        <taxon>Neopterygii</taxon>
        <taxon>Teleostei</taxon>
        <taxon>Ostariophysi</taxon>
        <taxon>Cypriniformes</taxon>
        <taxon>Cyprinidae</taxon>
        <taxon>Labeoninae</taxon>
        <taxon>Labeonini</taxon>
        <taxon>Labeo</taxon>
    </lineage>
</organism>
<evidence type="ECO:0000313" key="3">
    <source>
        <dbReference type="Proteomes" id="UP000290572"/>
    </source>
</evidence>